<dbReference type="Proteomes" id="UP000653343">
    <property type="component" value="Unassembled WGS sequence"/>
</dbReference>
<evidence type="ECO:0000256" key="2">
    <source>
        <dbReference type="ARBA" id="ARBA00022840"/>
    </source>
</evidence>
<dbReference type="InterPro" id="IPR037257">
    <property type="entry name" value="T2SS_E_N_sf"/>
</dbReference>
<dbReference type="SUPFAM" id="SSF160246">
    <property type="entry name" value="EspE N-terminal domain-like"/>
    <property type="match status" value="1"/>
</dbReference>
<feature type="domain" description="CobQ/CobB/MinD/ParA nucleotide binding" evidence="3">
    <location>
        <begin position="121"/>
        <end position="263"/>
    </location>
</feature>
<evidence type="ECO:0000256" key="1">
    <source>
        <dbReference type="ARBA" id="ARBA00022741"/>
    </source>
</evidence>
<evidence type="ECO:0000313" key="4">
    <source>
        <dbReference type="EMBL" id="GGX29185.1"/>
    </source>
</evidence>
<dbReference type="InterPro" id="IPR005702">
    <property type="entry name" value="Wzc-like_C"/>
</dbReference>
<dbReference type="Pfam" id="PF01656">
    <property type="entry name" value="CbiA"/>
    <property type="match status" value="1"/>
</dbReference>
<dbReference type="InterPro" id="IPR002586">
    <property type="entry name" value="CobQ/CobB/MinD/ParA_Nub-bd_dom"/>
</dbReference>
<dbReference type="PANTHER" id="PTHR32309:SF31">
    <property type="entry name" value="CAPSULAR EXOPOLYSACCHARIDE FAMILY"/>
    <property type="match status" value="1"/>
</dbReference>
<dbReference type="PANTHER" id="PTHR32309">
    <property type="entry name" value="TYROSINE-PROTEIN KINASE"/>
    <property type="match status" value="1"/>
</dbReference>
<comment type="caution">
    <text evidence="4">The sequence shown here is derived from an EMBL/GenBank/DDBJ whole genome shotgun (WGS) entry which is preliminary data.</text>
</comment>
<dbReference type="Gene3D" id="3.40.50.300">
    <property type="entry name" value="P-loop containing nucleotide triphosphate hydrolases"/>
    <property type="match status" value="1"/>
</dbReference>
<dbReference type="InterPro" id="IPR027417">
    <property type="entry name" value="P-loop_NTPase"/>
</dbReference>
<sequence>MKADHRSFELSAAKQKVARLGDLFLEQGLLDAQQIEQIGQTQRERKMRFGDAALYLGFLTQSQIDAALGEQFGHSYQLQYSGIAGEKLTFLRQPFSRESEEIRRLRSELLLKFANQDQIRIAVVSAGTGDGKSYMAASLAVAVAQAGRRTLLIDADLRQGDLHHLFGFENPDGLSSVLAQRRTLDEVALPLMPNLHFLPAGPLPPNPLELIRLPEIRRLLESHTERFDAFILDTFPASLASDAQMIAHQTGHALLIARKDQTEIDDLRTLRESMQIAGVEVLGTVFNHAPHADQKSTLLSRLRSFFRFGRRRG</sequence>
<dbReference type="EMBL" id="BMYU01000001">
    <property type="protein sequence ID" value="GGX29185.1"/>
    <property type="molecule type" value="Genomic_DNA"/>
</dbReference>
<dbReference type="SUPFAM" id="SSF52540">
    <property type="entry name" value="P-loop containing nucleoside triphosphate hydrolases"/>
    <property type="match status" value="1"/>
</dbReference>
<keyword evidence="5" id="KW-1185">Reference proteome</keyword>
<accession>A0ABQ2XQF0</accession>
<dbReference type="InterPro" id="IPR050445">
    <property type="entry name" value="Bact_polysacc_biosynth/exp"/>
</dbReference>
<name>A0ABQ2XQF0_9BURK</name>
<organism evidence="4 5">
    <name type="scientific">Undibacterium squillarum</name>
    <dbReference type="NCBI Taxonomy" id="1131567"/>
    <lineage>
        <taxon>Bacteria</taxon>
        <taxon>Pseudomonadati</taxon>
        <taxon>Pseudomonadota</taxon>
        <taxon>Betaproteobacteria</taxon>
        <taxon>Burkholderiales</taxon>
        <taxon>Oxalobacteraceae</taxon>
        <taxon>Undibacterium</taxon>
    </lineage>
</organism>
<gene>
    <name evidence="4" type="ORF">GCM10010946_02480</name>
</gene>
<keyword evidence="2" id="KW-0067">ATP-binding</keyword>
<dbReference type="NCBIfam" id="TIGR01007">
    <property type="entry name" value="eps_fam"/>
    <property type="match status" value="1"/>
</dbReference>
<reference evidence="5" key="1">
    <citation type="journal article" date="2019" name="Int. J. Syst. Evol. Microbiol.">
        <title>The Global Catalogue of Microorganisms (GCM) 10K type strain sequencing project: providing services to taxonomists for standard genome sequencing and annotation.</title>
        <authorList>
            <consortium name="The Broad Institute Genomics Platform"/>
            <consortium name="The Broad Institute Genome Sequencing Center for Infectious Disease"/>
            <person name="Wu L."/>
            <person name="Ma J."/>
        </authorList>
    </citation>
    <scope>NUCLEOTIDE SEQUENCE [LARGE SCALE GENOMIC DNA]</scope>
    <source>
        <strain evidence="5">KCTC 23917</strain>
    </source>
</reference>
<evidence type="ECO:0000259" key="3">
    <source>
        <dbReference type="Pfam" id="PF01656"/>
    </source>
</evidence>
<keyword evidence="1" id="KW-0547">Nucleotide-binding</keyword>
<protein>
    <recommendedName>
        <fullName evidence="3">CobQ/CobB/MinD/ParA nucleotide binding domain-containing protein</fullName>
    </recommendedName>
</protein>
<proteinExistence type="predicted"/>
<dbReference type="CDD" id="cd05387">
    <property type="entry name" value="BY-kinase"/>
    <property type="match status" value="1"/>
</dbReference>
<evidence type="ECO:0000313" key="5">
    <source>
        <dbReference type="Proteomes" id="UP000653343"/>
    </source>
</evidence>